<sequence length="643" mass="75310">MTLYESYPIHRCVYRDDEMTLKELLKNEEIKKQINEKDNHGNTPIHLALMLGRRNCIITLINNGCDIITRNNYGWNPLEESIFLGDVDIIEKISVLKIKTYIKTFGKVILKKWNDILPNFYFKNKIKFKCPISVLAKLLVSDTMELYKRDNCFRINTTIGGLSHKGIPRILKGNISFIIRFYEDTGDCKCFILDNKKKTYQEIYPNFPQWCMNNIIKSNINIKTLYKVFILFTDCIVKQKKGGLLKKASRSISMENGKIYKTDIVKIKDVKTVIRKRDNETVIGDYKSDIKSKVLNLTINSEKFSNISLNKNNTNSNESLISNDTASDNDEDSDDNEDSDNDSEYTINDKIDIYKEYNDSTQHESIFKKYIKNDTIDLETEKIITEILINGEDSEHNKVDTNDIAFLSSNYPDYIENLINKPISRKKYIQMLQHLNIEDKTDSSNNEYHSTLTRRNKIKVSEDPNVAFYRIISGIPSEEEEKQTEEVKNRIKNFDWNKNKITEEDYFNPSNTENLHMGRLMNISENTRSNRYIKLWMTQNNEFPISLESLEPVFEFINMIFFDTINSGINGENVLFGKKNEYLKCLFNEKRFPVRLELPIYPTVKMVIKNVDCSIDKEKIPQSLFEIPSDYVEDDIFFRIINK</sequence>
<dbReference type="InterPro" id="IPR021832">
    <property type="entry name" value="ANKRD13"/>
</dbReference>
<dbReference type="PANTHER" id="PTHR12447:SF25">
    <property type="entry name" value="ANKYRIN REPEAT DOMAIN-CONTAINING PROTEIN 13C"/>
    <property type="match status" value="1"/>
</dbReference>
<keyword evidence="4 8" id="KW-0040">ANK repeat</keyword>
<dbReference type="OrthoDB" id="2132912at2759"/>
<evidence type="ECO:0000313" key="12">
    <source>
        <dbReference type="Proteomes" id="UP000193719"/>
    </source>
</evidence>
<proteinExistence type="predicted"/>
<dbReference type="PROSITE" id="PS50088">
    <property type="entry name" value="ANK_REPEAT"/>
    <property type="match status" value="1"/>
</dbReference>
<dbReference type="AlphaFoldDB" id="A0A1Y1VGD0"/>
<comment type="function">
    <text evidence="7">Acts as a molecular chaperone for G protein-coupled receptors, regulating their biogenesis and exit from the ER.</text>
</comment>
<dbReference type="SMART" id="SM00248">
    <property type="entry name" value="ANK"/>
    <property type="match status" value="3"/>
</dbReference>
<keyword evidence="2" id="KW-0677">Repeat</keyword>
<dbReference type="PANTHER" id="PTHR12447">
    <property type="entry name" value="ANKYRIN REPEAT DOMAIN-CONTAINING PROTEIN 13"/>
    <property type="match status" value="1"/>
</dbReference>
<accession>A0A1Y1VGD0</accession>
<reference evidence="11 12" key="2">
    <citation type="submission" date="2016-08" db="EMBL/GenBank/DDBJ databases">
        <title>Pervasive Adenine N6-methylation of Active Genes in Fungi.</title>
        <authorList>
            <consortium name="DOE Joint Genome Institute"/>
            <person name="Mondo S.J."/>
            <person name="Dannebaum R.O."/>
            <person name="Kuo R.C."/>
            <person name="Labutti K."/>
            <person name="Haridas S."/>
            <person name="Kuo A."/>
            <person name="Salamov A."/>
            <person name="Ahrendt S.R."/>
            <person name="Lipzen A."/>
            <person name="Sullivan W."/>
            <person name="Andreopoulos W.B."/>
            <person name="Clum A."/>
            <person name="Lindquist E."/>
            <person name="Daum C."/>
            <person name="Ramamoorthy G.K."/>
            <person name="Gryganskyi A."/>
            <person name="Culley D."/>
            <person name="Magnuson J.K."/>
            <person name="James T.Y."/>
            <person name="O'Malley M.A."/>
            <person name="Stajich J.E."/>
            <person name="Spatafora J.W."/>
            <person name="Visel A."/>
            <person name="Grigoriev I.V."/>
        </authorList>
    </citation>
    <scope>NUCLEOTIDE SEQUENCE [LARGE SCALE GENOMIC DNA]</scope>
    <source>
        <strain evidence="12">finn</strain>
    </source>
</reference>
<dbReference type="InterPro" id="IPR002110">
    <property type="entry name" value="Ankyrin_rpt"/>
</dbReference>
<dbReference type="InterPro" id="IPR055285">
    <property type="entry name" value="ANKRD13_C"/>
</dbReference>
<keyword evidence="3" id="KW-0256">Endoplasmic reticulum</keyword>
<feature type="repeat" description="ANK" evidence="8">
    <location>
        <begin position="40"/>
        <end position="72"/>
    </location>
</feature>
<evidence type="ECO:0000256" key="3">
    <source>
        <dbReference type="ARBA" id="ARBA00022824"/>
    </source>
</evidence>
<dbReference type="GO" id="GO:0005789">
    <property type="term" value="C:endoplasmic reticulum membrane"/>
    <property type="evidence" value="ECO:0007669"/>
    <property type="project" value="UniProtKB-SubCell"/>
</dbReference>
<evidence type="ECO:0000256" key="6">
    <source>
        <dbReference type="ARBA" id="ARBA00023186"/>
    </source>
</evidence>
<organism evidence="11 12">
    <name type="scientific">Piromyces finnis</name>
    <dbReference type="NCBI Taxonomy" id="1754191"/>
    <lineage>
        <taxon>Eukaryota</taxon>
        <taxon>Fungi</taxon>
        <taxon>Fungi incertae sedis</taxon>
        <taxon>Chytridiomycota</taxon>
        <taxon>Chytridiomycota incertae sedis</taxon>
        <taxon>Neocallimastigomycetes</taxon>
        <taxon>Neocallimastigales</taxon>
        <taxon>Neocallimastigaceae</taxon>
        <taxon>Piromyces</taxon>
    </lineage>
</organism>
<keyword evidence="12" id="KW-1185">Reference proteome</keyword>
<evidence type="ECO:0000256" key="5">
    <source>
        <dbReference type="ARBA" id="ARBA00023136"/>
    </source>
</evidence>
<evidence type="ECO:0000256" key="9">
    <source>
        <dbReference type="SAM" id="MobiDB-lite"/>
    </source>
</evidence>
<evidence type="ECO:0000259" key="10">
    <source>
        <dbReference type="Pfam" id="PF11904"/>
    </source>
</evidence>
<evidence type="ECO:0000256" key="2">
    <source>
        <dbReference type="ARBA" id="ARBA00022737"/>
    </source>
</evidence>
<evidence type="ECO:0000256" key="7">
    <source>
        <dbReference type="ARBA" id="ARBA00037107"/>
    </source>
</evidence>
<evidence type="ECO:0000256" key="8">
    <source>
        <dbReference type="PROSITE-ProRule" id="PRU00023"/>
    </source>
</evidence>
<dbReference type="EMBL" id="MCFH01000009">
    <property type="protein sequence ID" value="ORX55484.1"/>
    <property type="molecule type" value="Genomic_DNA"/>
</dbReference>
<keyword evidence="6" id="KW-0143">Chaperone</keyword>
<gene>
    <name evidence="11" type="ORF">BCR36DRAFT_347410</name>
</gene>
<keyword evidence="5" id="KW-0472">Membrane</keyword>
<comment type="subcellular location">
    <subcellularLocation>
        <location evidence="1">Endoplasmic reticulum membrane</location>
    </subcellularLocation>
</comment>
<feature type="domain" description="Ankyrin repeat" evidence="10">
    <location>
        <begin position="154"/>
        <end position="609"/>
    </location>
</feature>
<feature type="compositionally biased region" description="Acidic residues" evidence="9">
    <location>
        <begin position="327"/>
        <end position="343"/>
    </location>
</feature>
<dbReference type="Gene3D" id="1.25.40.20">
    <property type="entry name" value="Ankyrin repeat-containing domain"/>
    <property type="match status" value="1"/>
</dbReference>
<dbReference type="Pfam" id="PF12796">
    <property type="entry name" value="Ank_2"/>
    <property type="match status" value="1"/>
</dbReference>
<dbReference type="InterPro" id="IPR036770">
    <property type="entry name" value="Ankyrin_rpt-contain_sf"/>
</dbReference>
<evidence type="ECO:0000256" key="4">
    <source>
        <dbReference type="ARBA" id="ARBA00023043"/>
    </source>
</evidence>
<comment type="caution">
    <text evidence="11">The sequence shown here is derived from an EMBL/GenBank/DDBJ whole genome shotgun (WGS) entry which is preliminary data.</text>
</comment>
<evidence type="ECO:0000313" key="11">
    <source>
        <dbReference type="EMBL" id="ORX55484.1"/>
    </source>
</evidence>
<dbReference type="PROSITE" id="PS50297">
    <property type="entry name" value="ANK_REP_REGION"/>
    <property type="match status" value="1"/>
</dbReference>
<feature type="region of interest" description="Disordered" evidence="9">
    <location>
        <begin position="315"/>
        <end position="344"/>
    </location>
</feature>
<dbReference type="SUPFAM" id="SSF48403">
    <property type="entry name" value="Ankyrin repeat"/>
    <property type="match status" value="1"/>
</dbReference>
<name>A0A1Y1VGD0_9FUNG</name>
<evidence type="ECO:0000256" key="1">
    <source>
        <dbReference type="ARBA" id="ARBA00004586"/>
    </source>
</evidence>
<dbReference type="Proteomes" id="UP000193719">
    <property type="component" value="Unassembled WGS sequence"/>
</dbReference>
<reference evidence="11 12" key="1">
    <citation type="submission" date="2016-08" db="EMBL/GenBank/DDBJ databases">
        <title>Genomes of anaerobic fungi encode conserved fungal cellulosomes for biomass hydrolysis.</title>
        <authorList>
            <consortium name="DOE Joint Genome Institute"/>
            <person name="Haitjema C.H."/>
            <person name="Gilmore S.P."/>
            <person name="Henske J.K."/>
            <person name="Solomon K.V."/>
            <person name="De Groot R."/>
            <person name="Kuo A."/>
            <person name="Mondo S.J."/>
            <person name="Salamov A.A."/>
            <person name="Labutti K."/>
            <person name="Zhao Z."/>
            <person name="Chiniquy J."/>
            <person name="Barry K."/>
            <person name="Brewer H.M."/>
            <person name="Purvine S.O."/>
            <person name="Wright A.T."/>
            <person name="Boxma B."/>
            <person name="Van Alen T."/>
            <person name="Hackstein J.H."/>
            <person name="Baker S.E."/>
            <person name="Grigoriev I.V."/>
            <person name="O'Malley M.A."/>
        </authorList>
    </citation>
    <scope>NUCLEOTIDE SEQUENCE [LARGE SCALE GENOMIC DNA]</scope>
    <source>
        <strain evidence="12">finn</strain>
    </source>
</reference>
<dbReference type="Pfam" id="PF11904">
    <property type="entry name" value="ANKRD13_C"/>
    <property type="match status" value="1"/>
</dbReference>
<protein>
    <recommendedName>
        <fullName evidence="10">Ankyrin repeat domain-containing protein</fullName>
    </recommendedName>
</protein>